<accession>A0A5C4WKB5</accession>
<dbReference type="InterPro" id="IPR011044">
    <property type="entry name" value="Quino_amine_DH_bsu"/>
</dbReference>
<dbReference type="Pfam" id="PF00144">
    <property type="entry name" value="Beta-lactamase"/>
    <property type="match status" value="1"/>
</dbReference>
<sequence>MVIRTWRSSTVDRRRFLAVTGAAGLAAVSAAGPAYAASYPYATSGVPDEMRTKMGQLAPYGITTVAFTPSGGWVIVTQDGRYFARGVPDACFAELGAMVKAGTRIHGVAFPPEGGDRWVITGDRDWSARGLPEECHQRVADVYAAGRQVVQVAFPPRGGNSWVVVDTRTTFSRNIDDECYQMMRNLTQGGRRVSQVAFPKAGGWAVVAQDEFYVRRIDEGCYTQLKKLDAGGWQVHTVAFSPGGGWSLSSRGKAPALPADRVRQVENAVGGSTIWSRMSAWKTPGVAVAVVTGNTISWSTGYGWLKAGGAAATHPESAFQAASISKAVASLGVLRLTQTLKQPLTGDIRPLLNWELGRRSCVSAGAVPTIERVMTHRAGVIGRGSTTPSGACSGFGSGGGGFAGYGPGADVPTLPQVMNGEGNSPKIELTTDPGAEYHYSGAGFVLLQRMIEEQAGRPLAPYMDEQIFAPLGMKTSSYELSPGFELAAGHTAAGTVIPGERNRYPESAAAGLYTNVLDLCRLVCYLNKAWTASGDIAGPLTRASVRSLLTPGPEPTMGRGFFVSGSGTKNFSYTHDGSNYGFKSVVKGYPELGAGYAVLANGDDFGLVGEVASAIRGVYGWA</sequence>
<keyword evidence="1" id="KW-0378">Hydrolase</keyword>
<dbReference type="Proteomes" id="UP000312512">
    <property type="component" value="Unassembled WGS sequence"/>
</dbReference>
<dbReference type="PANTHER" id="PTHR46825:SF12">
    <property type="entry name" value="PENICILLIN-BINDING PROTEIN 4"/>
    <property type="match status" value="1"/>
</dbReference>
<organism evidence="1 2">
    <name type="scientific">Nonomuraea phyllanthi</name>
    <dbReference type="NCBI Taxonomy" id="2219224"/>
    <lineage>
        <taxon>Bacteria</taxon>
        <taxon>Bacillati</taxon>
        <taxon>Actinomycetota</taxon>
        <taxon>Actinomycetes</taxon>
        <taxon>Streptosporangiales</taxon>
        <taxon>Streptosporangiaceae</taxon>
        <taxon>Nonomuraea</taxon>
    </lineage>
</organism>
<dbReference type="PANTHER" id="PTHR46825">
    <property type="entry name" value="D-ALANYL-D-ALANINE-CARBOXYPEPTIDASE/ENDOPEPTIDASE AMPH"/>
    <property type="match status" value="1"/>
</dbReference>
<gene>
    <name evidence="1" type="ORF">FH608_015600</name>
</gene>
<dbReference type="InterPro" id="IPR012338">
    <property type="entry name" value="Beta-lactam/transpept-like"/>
</dbReference>
<comment type="caution">
    <text evidence="1">The sequence shown here is derived from an EMBL/GenBank/DDBJ whole genome shotgun (WGS) entry which is preliminary data.</text>
</comment>
<protein>
    <submittedName>
        <fullName evidence="1">Serine hydrolase</fullName>
    </submittedName>
</protein>
<dbReference type="InterPro" id="IPR015943">
    <property type="entry name" value="WD40/YVTN_repeat-like_dom_sf"/>
</dbReference>
<proteinExistence type="predicted"/>
<dbReference type="Gene3D" id="3.40.710.10">
    <property type="entry name" value="DD-peptidase/beta-lactamase superfamily"/>
    <property type="match status" value="1"/>
</dbReference>
<dbReference type="InterPro" id="IPR001466">
    <property type="entry name" value="Beta-lactam-related"/>
</dbReference>
<dbReference type="SUPFAM" id="SSF50969">
    <property type="entry name" value="YVTN repeat-like/Quinoprotein amine dehydrogenase"/>
    <property type="match status" value="1"/>
</dbReference>
<dbReference type="GO" id="GO:0016787">
    <property type="term" value="F:hydrolase activity"/>
    <property type="evidence" value="ECO:0007669"/>
    <property type="project" value="UniProtKB-KW"/>
</dbReference>
<dbReference type="EMBL" id="VDLX02000005">
    <property type="protein sequence ID" value="KAB8194614.1"/>
    <property type="molecule type" value="Genomic_DNA"/>
</dbReference>
<dbReference type="InterPro" id="IPR050491">
    <property type="entry name" value="AmpC-like"/>
</dbReference>
<dbReference type="OrthoDB" id="9809635at2"/>
<evidence type="ECO:0000313" key="2">
    <source>
        <dbReference type="Proteomes" id="UP000312512"/>
    </source>
</evidence>
<reference evidence="1 2" key="1">
    <citation type="submission" date="2019-10" db="EMBL/GenBank/DDBJ databases">
        <title>Nonomuraea sp. nov., isolated from Phyllanthus amarus.</title>
        <authorList>
            <person name="Klykleung N."/>
            <person name="Tanasupawat S."/>
        </authorList>
    </citation>
    <scope>NUCLEOTIDE SEQUENCE [LARGE SCALE GENOMIC DNA]</scope>
    <source>
        <strain evidence="1 2">PA1-10</strain>
    </source>
</reference>
<keyword evidence="2" id="KW-1185">Reference proteome</keyword>
<name>A0A5C4WKB5_9ACTN</name>
<dbReference type="InterPro" id="IPR006311">
    <property type="entry name" value="TAT_signal"/>
</dbReference>
<dbReference type="Gene3D" id="2.130.10.10">
    <property type="entry name" value="YVTN repeat-like/Quinoprotein amine dehydrogenase"/>
    <property type="match status" value="1"/>
</dbReference>
<dbReference type="SUPFAM" id="SSF56601">
    <property type="entry name" value="beta-lactamase/transpeptidase-like"/>
    <property type="match status" value="1"/>
</dbReference>
<dbReference type="AlphaFoldDB" id="A0A5C4WKB5"/>
<evidence type="ECO:0000313" key="1">
    <source>
        <dbReference type="EMBL" id="KAB8194614.1"/>
    </source>
</evidence>
<dbReference type="PROSITE" id="PS51318">
    <property type="entry name" value="TAT"/>
    <property type="match status" value="1"/>
</dbReference>
<accession>A0A5P9YTM8</accession>